<feature type="binding site" evidence="7">
    <location>
        <position position="331"/>
    </location>
    <ligand>
        <name>Cu cation</name>
        <dbReference type="ChEBI" id="CHEBI:23378"/>
        <label>B</label>
    </ligand>
</feature>
<dbReference type="Proteomes" id="UP000834106">
    <property type="component" value="Chromosome 20"/>
</dbReference>
<reference evidence="13" key="1">
    <citation type="submission" date="2023-05" db="EMBL/GenBank/DDBJ databases">
        <authorList>
            <person name="Huff M."/>
        </authorList>
    </citation>
    <scope>NUCLEOTIDE SEQUENCE</scope>
</reference>
<dbReference type="Pfam" id="PF12143">
    <property type="entry name" value="PPO1_KFDV"/>
    <property type="match status" value="1"/>
</dbReference>
<keyword evidence="3" id="KW-0883">Thioether bond</keyword>
<evidence type="ECO:0000256" key="5">
    <source>
        <dbReference type="ARBA" id="ARBA00023008"/>
    </source>
</evidence>
<dbReference type="EMBL" id="OU503055">
    <property type="protein sequence ID" value="CAI9784324.1"/>
    <property type="molecule type" value="Genomic_DNA"/>
</dbReference>
<keyword evidence="4" id="KW-0560">Oxidoreductase</keyword>
<dbReference type="PRINTS" id="PR00092">
    <property type="entry name" value="TYROSINASE"/>
</dbReference>
<dbReference type="GO" id="GO:0046148">
    <property type="term" value="P:pigment biosynthetic process"/>
    <property type="evidence" value="ECO:0007669"/>
    <property type="project" value="InterPro"/>
</dbReference>
<dbReference type="GO" id="GO:0046872">
    <property type="term" value="F:metal ion binding"/>
    <property type="evidence" value="ECO:0007669"/>
    <property type="project" value="UniProtKB-KW"/>
</dbReference>
<dbReference type="InterPro" id="IPR016213">
    <property type="entry name" value="Polyphenol_oxidase"/>
</dbReference>
<feature type="cross-link" description="2'-(S-cysteinyl)-histidine (Cys-His)" evidence="9">
    <location>
        <begin position="181"/>
        <end position="198"/>
    </location>
</feature>
<dbReference type="PROSITE" id="PS00497">
    <property type="entry name" value="TYROSINASE_1"/>
    <property type="match status" value="1"/>
</dbReference>
<dbReference type="PROSITE" id="PS00498">
    <property type="entry name" value="TYROSINASE_2"/>
    <property type="match status" value="1"/>
</dbReference>
<proteinExistence type="inferred from homology"/>
<organism evidence="13 14">
    <name type="scientific">Fraxinus pennsylvanica</name>
    <dbReference type="NCBI Taxonomy" id="56036"/>
    <lineage>
        <taxon>Eukaryota</taxon>
        <taxon>Viridiplantae</taxon>
        <taxon>Streptophyta</taxon>
        <taxon>Embryophyta</taxon>
        <taxon>Tracheophyta</taxon>
        <taxon>Spermatophyta</taxon>
        <taxon>Magnoliopsida</taxon>
        <taxon>eudicotyledons</taxon>
        <taxon>Gunneridae</taxon>
        <taxon>Pentapetalae</taxon>
        <taxon>asterids</taxon>
        <taxon>lamiids</taxon>
        <taxon>Lamiales</taxon>
        <taxon>Oleaceae</taxon>
        <taxon>Oleeae</taxon>
        <taxon>Fraxinus</taxon>
    </lineage>
</organism>
<gene>
    <name evidence="13" type="ORF">FPE_LOCUS31754</name>
</gene>
<evidence type="ECO:0000256" key="10">
    <source>
        <dbReference type="SAM" id="MobiDB-lite"/>
    </source>
</evidence>
<dbReference type="AlphaFoldDB" id="A0AAD2ABD7"/>
<evidence type="ECO:0000256" key="4">
    <source>
        <dbReference type="ARBA" id="ARBA00023002"/>
    </source>
</evidence>
<evidence type="ECO:0000259" key="12">
    <source>
        <dbReference type="PROSITE" id="PS00498"/>
    </source>
</evidence>
<evidence type="ECO:0000256" key="1">
    <source>
        <dbReference type="ARBA" id="ARBA00009928"/>
    </source>
</evidence>
<feature type="binding site" evidence="7">
    <location>
        <position position="327"/>
    </location>
    <ligand>
        <name>Cu cation</name>
        <dbReference type="ChEBI" id="CHEBI:23378"/>
        <label>B</label>
    </ligand>
</feature>
<evidence type="ECO:0000256" key="2">
    <source>
        <dbReference type="ARBA" id="ARBA00022723"/>
    </source>
</evidence>
<evidence type="ECO:0000313" key="14">
    <source>
        <dbReference type="Proteomes" id="UP000834106"/>
    </source>
</evidence>
<comment type="cofactor">
    <cofactor evidence="7">
        <name>Cu(2+)</name>
        <dbReference type="ChEBI" id="CHEBI:29036"/>
    </cofactor>
    <text evidence="7">Binds 2 copper ions per subunit.</text>
</comment>
<dbReference type="PANTHER" id="PTHR11474">
    <property type="entry name" value="TYROSINASE FAMILY MEMBER"/>
    <property type="match status" value="1"/>
</dbReference>
<accession>A0AAD2ABD7</accession>
<dbReference type="PIRSF" id="PIRSF000290">
    <property type="entry name" value="PPO_plant"/>
    <property type="match status" value="1"/>
</dbReference>
<dbReference type="Gene3D" id="1.10.1280.10">
    <property type="entry name" value="Di-copper center containing domain from catechol oxidase"/>
    <property type="match status" value="1"/>
</dbReference>
<evidence type="ECO:0000256" key="6">
    <source>
        <dbReference type="ARBA" id="ARBA00023157"/>
    </source>
</evidence>
<feature type="binding site" evidence="7">
    <location>
        <position position="207"/>
    </location>
    <ligand>
        <name>Cu cation</name>
        <dbReference type="ChEBI" id="CHEBI:23378"/>
        <label>A</label>
    </ligand>
</feature>
<dbReference type="GO" id="GO:0004097">
    <property type="term" value="F:catechol oxidase activity"/>
    <property type="evidence" value="ECO:0007669"/>
    <property type="project" value="InterPro"/>
</dbReference>
<feature type="binding site" evidence="7">
    <location>
        <position position="198"/>
    </location>
    <ligand>
        <name>Cu cation</name>
        <dbReference type="ChEBI" id="CHEBI:23378"/>
        <label>A</label>
    </ligand>
</feature>
<keyword evidence="6 8" id="KW-1015">Disulfide bond</keyword>
<dbReference type="InterPro" id="IPR008922">
    <property type="entry name" value="Di-copper_centre_dom_sf"/>
</dbReference>
<evidence type="ECO:0000259" key="11">
    <source>
        <dbReference type="PROSITE" id="PS00497"/>
    </source>
</evidence>
<comment type="similarity">
    <text evidence="1">Belongs to the tyrosinase family.</text>
</comment>
<evidence type="ECO:0000256" key="3">
    <source>
        <dbReference type="ARBA" id="ARBA00022784"/>
    </source>
</evidence>
<name>A0AAD2ABD7_9LAMI</name>
<keyword evidence="14" id="KW-1185">Reference proteome</keyword>
<dbReference type="InterPro" id="IPR002227">
    <property type="entry name" value="Tyrosinase_Cu-bd"/>
</dbReference>
<feature type="binding site" evidence="7">
    <location>
        <position position="365"/>
    </location>
    <ligand>
        <name>Cu cation</name>
        <dbReference type="ChEBI" id="CHEBI:23378"/>
        <label>B</label>
    </ligand>
</feature>
<dbReference type="PANTHER" id="PTHR11474:SF123">
    <property type="entry name" value="CATECHOL OXIDASE"/>
    <property type="match status" value="1"/>
</dbReference>
<feature type="compositionally biased region" description="Low complexity" evidence="10">
    <location>
        <begin position="312"/>
        <end position="322"/>
    </location>
</feature>
<dbReference type="SUPFAM" id="SSF48056">
    <property type="entry name" value="Di-copper centre-containing domain"/>
    <property type="match status" value="1"/>
</dbReference>
<dbReference type="InterPro" id="IPR050316">
    <property type="entry name" value="Tyrosinase/Hemocyanin"/>
</dbReference>
<feature type="domain" description="Tyrosinase copper-binding" evidence="12">
    <location>
        <begin position="358"/>
        <end position="369"/>
    </location>
</feature>
<dbReference type="Pfam" id="PF12142">
    <property type="entry name" value="PPO1_DWL"/>
    <property type="match status" value="1"/>
</dbReference>
<evidence type="ECO:0000256" key="7">
    <source>
        <dbReference type="PIRSR" id="PIRSR000290-1"/>
    </source>
</evidence>
<feature type="region of interest" description="Disordered" evidence="10">
    <location>
        <begin position="309"/>
        <end position="333"/>
    </location>
</feature>
<protein>
    <recommendedName>
        <fullName evidence="11 12">Tyrosinase copper-binding domain-containing protein</fullName>
    </recommendedName>
</protein>
<evidence type="ECO:0000313" key="13">
    <source>
        <dbReference type="EMBL" id="CAI9784324.1"/>
    </source>
</evidence>
<dbReference type="Pfam" id="PF00264">
    <property type="entry name" value="Tyrosinase"/>
    <property type="match status" value="1"/>
</dbReference>
<evidence type="ECO:0000256" key="9">
    <source>
        <dbReference type="PIRSR" id="PIRSR000290-3"/>
    </source>
</evidence>
<feature type="domain" description="Tyrosinase copper-binding" evidence="11">
    <location>
        <begin position="198"/>
        <end position="215"/>
    </location>
</feature>
<feature type="disulfide bond" evidence="8">
    <location>
        <begin position="97"/>
        <end position="114"/>
    </location>
</feature>
<sequence>MASLQASCTVLSTNPHSLSSSSTQPLSAKPSHLITHSRRSHRFQVSCDAKKNVETSQGKIDRRNMLLGLGGMYGAANLVANPSAYADPVQAPDFTKCGDAFDVATGAALNAKCCPPLADKIIDYKLPRFDALRMRPAAHKASKEQVAKYELAIKKMRELDTKDPEDPRGFMQQANIHCAYCNGAHDQVGFKDLDIQVHNSWLFFPFHRWYLYFYERILGSLIGDPTFALPFWNWDNPKGMTLPPIFDKEKSPLYDTKRDQELIRSPGVVDLTFSGSTDPLQLVANNLTSIYSEMVRSVSTTTDFMGKPYCAGSSPSPGPGSSENGSHTGIHWWVGTKDPSGPNKFNENMGNFYSAGRDPSFYCHHSNVDRMWTIWREVVKTDVPKDITSVNYLNAEFLFYDENKQLVRVKAGDCYDQRKLGYDYDRVDLPWLNYRPPKKAVRAKVSNISNAKTAASLLPINLKKTVRVIVPKSAKGKADEQLVLQDIQTDTTKVIKFDVFINDEDDNIEELDRAEYAGSFAQIPHKSKNKEGKANISLRLTSLYEDIDIADDDTVVVTIVPRSNGQDVTIGGIKIIPVPAQKSG</sequence>
<evidence type="ECO:0000256" key="8">
    <source>
        <dbReference type="PIRSR" id="PIRSR000290-2"/>
    </source>
</evidence>
<feature type="disulfide bond" evidence="8">
    <location>
        <begin position="113"/>
        <end position="178"/>
    </location>
</feature>
<keyword evidence="2 7" id="KW-0479">Metal-binding</keyword>
<keyword evidence="5 7" id="KW-0186">Copper</keyword>
<feature type="binding site" evidence="7">
    <location>
        <position position="177"/>
    </location>
    <ligand>
        <name>Cu cation</name>
        <dbReference type="ChEBI" id="CHEBI:23378"/>
        <label>A</label>
    </ligand>
</feature>
<dbReference type="InterPro" id="IPR022739">
    <property type="entry name" value="Polyphenol_oxidase_cen"/>
</dbReference>
<dbReference type="InterPro" id="IPR022740">
    <property type="entry name" value="Polyphenol_oxidase_C"/>
</dbReference>